<reference evidence="2 3" key="2">
    <citation type="submission" date="2024-01" db="EMBL/GenBank/DDBJ databases">
        <title>The Complete Genome Sequence of Proteus phage Premi.</title>
        <authorList>
            <person name="Valencia Toxqui G."/>
        </authorList>
    </citation>
    <scope>NUCLEOTIDE SEQUENCE [LARGE SCALE GENOMIC DNA]</scope>
</reference>
<sequence length="86" mass="10393">MKLDKMRKVALYMISYGASFYTYRYIMLYEKVSYNNIKVRRNIKKRYIKKAWQQAKADLDRTKARTLSYSKHYSGAQANFIIFDEV</sequence>
<keyword evidence="1" id="KW-1133">Transmembrane helix</keyword>
<protein>
    <submittedName>
        <fullName evidence="2">Uncharacterized protein</fullName>
    </submittedName>
</protein>
<keyword evidence="1" id="KW-0812">Transmembrane</keyword>
<evidence type="ECO:0000256" key="1">
    <source>
        <dbReference type="SAM" id="Phobius"/>
    </source>
</evidence>
<keyword evidence="1" id="KW-0472">Membrane</keyword>
<accession>A0ABZ0ZXH2</accession>
<evidence type="ECO:0000313" key="2">
    <source>
        <dbReference type="EMBL" id="WQZ01141.1"/>
    </source>
</evidence>
<dbReference type="EMBL" id="OR798392">
    <property type="protein sequence ID" value="WQZ01141.1"/>
    <property type="molecule type" value="Genomic_DNA"/>
</dbReference>
<proteinExistence type="predicted"/>
<keyword evidence="3" id="KW-1185">Reference proteome</keyword>
<feature type="transmembrane region" description="Helical" evidence="1">
    <location>
        <begin position="9"/>
        <end position="26"/>
    </location>
</feature>
<name>A0ABZ0ZXH2_9CAUD</name>
<gene>
    <name evidence="2" type="ORF">CPT_Premi_001</name>
</gene>
<reference evidence="2 3" key="1">
    <citation type="submission" date="2023-11" db="EMBL/GenBank/DDBJ databases">
        <authorList>
            <person name="Sugumar Raj S."/>
            <person name="Ramsey J."/>
        </authorList>
    </citation>
    <scope>NUCLEOTIDE SEQUENCE [LARGE SCALE GENOMIC DNA]</scope>
</reference>
<evidence type="ECO:0000313" key="3">
    <source>
        <dbReference type="Proteomes" id="UP001326433"/>
    </source>
</evidence>
<dbReference type="Proteomes" id="UP001326433">
    <property type="component" value="Segment"/>
</dbReference>
<organism evidence="2 3">
    <name type="scientific">Proteus phage Premi</name>
    <dbReference type="NCBI Taxonomy" id="3097470"/>
    <lineage>
        <taxon>Viruses</taxon>
        <taxon>Duplodnaviria</taxon>
        <taxon>Heunggongvirae</taxon>
        <taxon>Uroviricota</taxon>
        <taxon>Caudoviricetes</taxon>
        <taxon>Autographivirales</taxon>
        <taxon>Autosignataviridae</taxon>
        <taxon>Molineuxvirinae</taxon>
        <taxon>Acadevirus</taxon>
        <taxon>Acadevirus premi</taxon>
    </lineage>
</organism>